<dbReference type="STRING" id="545619.SAMN04489860_1361"/>
<keyword evidence="1" id="KW-1133">Transmembrane helix</keyword>
<keyword evidence="3" id="KW-1185">Reference proteome</keyword>
<organism evidence="2 3">
    <name type="scientific">Paraoerskovia marina</name>
    <dbReference type="NCBI Taxonomy" id="545619"/>
    <lineage>
        <taxon>Bacteria</taxon>
        <taxon>Bacillati</taxon>
        <taxon>Actinomycetota</taxon>
        <taxon>Actinomycetes</taxon>
        <taxon>Micrococcales</taxon>
        <taxon>Cellulomonadaceae</taxon>
        <taxon>Paraoerskovia</taxon>
    </lineage>
</organism>
<feature type="transmembrane region" description="Helical" evidence="1">
    <location>
        <begin position="5"/>
        <end position="22"/>
    </location>
</feature>
<feature type="transmembrane region" description="Helical" evidence="1">
    <location>
        <begin position="34"/>
        <end position="54"/>
    </location>
</feature>
<dbReference type="EMBL" id="LT629776">
    <property type="protein sequence ID" value="SDS35192.1"/>
    <property type="molecule type" value="Genomic_DNA"/>
</dbReference>
<evidence type="ECO:0000313" key="3">
    <source>
        <dbReference type="Proteomes" id="UP000185663"/>
    </source>
</evidence>
<accession>A0A1H1RHM0</accession>
<dbReference type="Proteomes" id="UP000185663">
    <property type="component" value="Chromosome I"/>
</dbReference>
<keyword evidence="1" id="KW-0472">Membrane</keyword>
<evidence type="ECO:0000313" key="2">
    <source>
        <dbReference type="EMBL" id="SDS35192.1"/>
    </source>
</evidence>
<evidence type="ECO:0000256" key="1">
    <source>
        <dbReference type="SAM" id="Phobius"/>
    </source>
</evidence>
<reference evidence="3" key="1">
    <citation type="submission" date="2016-10" db="EMBL/GenBank/DDBJ databases">
        <authorList>
            <person name="Varghese N."/>
            <person name="Submissions S."/>
        </authorList>
    </citation>
    <scope>NUCLEOTIDE SEQUENCE [LARGE SCALE GENOMIC DNA]</scope>
    <source>
        <strain evidence="3">DSM 22126</strain>
    </source>
</reference>
<protein>
    <submittedName>
        <fullName evidence="2">Uncharacterized protein</fullName>
    </submittedName>
</protein>
<keyword evidence="1" id="KW-0812">Transmembrane</keyword>
<dbReference type="eggNOG" id="ENOG5033KEC">
    <property type="taxonomic scope" value="Bacteria"/>
</dbReference>
<sequence length="55" mass="5916">MPHKVKLLVVWLIVGFVIYAIVTSPDQAAGVLRGVWNVIAQGFASLGTFFSTLLA</sequence>
<dbReference type="AlphaFoldDB" id="A0A1H1RHM0"/>
<proteinExistence type="predicted"/>
<gene>
    <name evidence="2" type="ORF">SAMN04489860_1361</name>
</gene>
<name>A0A1H1RHM0_9CELL</name>